<protein>
    <submittedName>
        <fullName evidence="1">Uncharacterized protein</fullName>
    </submittedName>
</protein>
<evidence type="ECO:0000313" key="3">
    <source>
        <dbReference type="Proteomes" id="UP000256297"/>
    </source>
</evidence>
<gene>
    <name evidence="2" type="ORF">CBM2586_P280001</name>
    <name evidence="1" type="ORF">CBM2589_P280001</name>
</gene>
<organism evidence="1 3">
    <name type="scientific">Cupriavidus taiwanensis</name>
    <dbReference type="NCBI Taxonomy" id="164546"/>
    <lineage>
        <taxon>Bacteria</taxon>
        <taxon>Pseudomonadati</taxon>
        <taxon>Pseudomonadota</taxon>
        <taxon>Betaproteobacteria</taxon>
        <taxon>Burkholderiales</taxon>
        <taxon>Burkholderiaceae</taxon>
        <taxon>Cupriavidus</taxon>
    </lineage>
</organism>
<dbReference type="EMBL" id="OFSN01000048">
    <property type="protein sequence ID" value="SOY77850.1"/>
    <property type="molecule type" value="Genomic_DNA"/>
</dbReference>
<sequence>MPPLSAIVTGRTRTTVTVPAISSHSASKPRQVFGEVGWAAQQAKTAQQRKSKDLASLNVHEARHHRTEIAGVLAGKHRDSKAVPHGAVPIRPHKGMVWQPAAPHANATPCAFRTALFKGFDHSVLQREKAVF</sequence>
<evidence type="ECO:0000313" key="4">
    <source>
        <dbReference type="Proteomes" id="UP000257016"/>
    </source>
</evidence>
<comment type="caution">
    <text evidence="1">The sequence shown here is derived from an EMBL/GenBank/DDBJ whole genome shotgun (WGS) entry which is preliminary data.</text>
</comment>
<accession>A0A375F7S1</accession>
<dbReference type="EMBL" id="OFSP01000060">
    <property type="protein sequence ID" value="SOY76000.1"/>
    <property type="molecule type" value="Genomic_DNA"/>
</dbReference>
<dbReference type="Proteomes" id="UP000256297">
    <property type="component" value="Plasmid CBM2589_p"/>
</dbReference>
<evidence type="ECO:0000313" key="2">
    <source>
        <dbReference type="EMBL" id="SOY77850.1"/>
    </source>
</evidence>
<evidence type="ECO:0000313" key="1">
    <source>
        <dbReference type="EMBL" id="SOY76000.1"/>
    </source>
</evidence>
<reference evidence="3 4" key="1">
    <citation type="submission" date="2018-01" db="EMBL/GenBank/DDBJ databases">
        <authorList>
            <person name="Clerissi C."/>
        </authorList>
    </citation>
    <scope>NUCLEOTIDE SEQUENCE [LARGE SCALE GENOMIC DNA]</scope>
    <source>
        <strain evidence="2">Cupriavidus taiwanensis LMG 19430</strain>
        <strain evidence="1">Cupriavidus taiwanensis STM 3521</strain>
        <plasmid evidence="4">cbm2586_p</plasmid>
        <plasmid evidence="3">cbm2589_p</plasmid>
    </source>
</reference>
<dbReference type="AlphaFoldDB" id="A0A375F7S1"/>
<dbReference type="Proteomes" id="UP000257016">
    <property type="component" value="Unassembled WGS sequence"/>
</dbReference>
<proteinExistence type="predicted"/>
<geneLocation type="plasmid" evidence="3">
    <name>cbm2589_p</name>
</geneLocation>
<geneLocation type="plasmid" evidence="4">
    <name>cbm2586_p</name>
</geneLocation>
<name>A0A375F7S1_9BURK</name>